<name>A0A2A2TK90_9CYAN</name>
<dbReference type="InterPro" id="IPR023977">
    <property type="entry name" value="MbnP-like"/>
</dbReference>
<comment type="caution">
    <text evidence="2">The sequence shown here is derived from an EMBL/GenBank/DDBJ whole genome shotgun (WGS) entry which is preliminary data.</text>
</comment>
<organism evidence="2 3">
    <name type="scientific">Brunnivagina elsteri CCALA 953</name>
    <dbReference type="NCBI Taxonomy" id="987040"/>
    <lineage>
        <taxon>Bacteria</taxon>
        <taxon>Bacillati</taxon>
        <taxon>Cyanobacteriota</taxon>
        <taxon>Cyanophyceae</taxon>
        <taxon>Nostocales</taxon>
        <taxon>Calotrichaceae</taxon>
        <taxon>Brunnivagina</taxon>
    </lineage>
</organism>
<evidence type="ECO:0000313" key="3">
    <source>
        <dbReference type="Proteomes" id="UP000218238"/>
    </source>
</evidence>
<reference evidence="2 3" key="1">
    <citation type="submission" date="2017-08" db="EMBL/GenBank/DDBJ databases">
        <title>Draft genome sequence of filamentous cyanobacterium Calothrix elsteri CCALA 953.</title>
        <authorList>
            <person name="Gagunashvili A.N."/>
            <person name="Elster J."/>
            <person name="Andresson O.S."/>
        </authorList>
    </citation>
    <scope>NUCLEOTIDE SEQUENCE [LARGE SCALE GENOMIC DNA]</scope>
    <source>
        <strain evidence="2 3">CCALA 953</strain>
    </source>
</reference>
<evidence type="ECO:0000259" key="1">
    <source>
        <dbReference type="Pfam" id="PF20243"/>
    </source>
</evidence>
<sequence>MKAKTKSATSFLIFFVAFSLWHYYTSQKVNAAQTQEVTIKFAAKVGNKPFSCGSNYKLGKPATTVTPLDFRFYIADITLIDNNNKAIPIALNQDGKWQYKNVALIDFENKTGACANGTVETRNIVVGKIPQGQYKAIKFTLGLPENLNHEDSTLAPSPLNLTSLWWNWQFGYKFARIDFAHSTKSQPTEIHQHKHGEKEAGNAFFIHLGSTGCQAETSSQKPTTKCTNPNTAIINLANFEPSKNTIVIDIAKLVANTNLTKNQVDTAPGCMSEPNDKDCTGIMTVFGIPFGGQTSVKQTFFSVK</sequence>
<dbReference type="NCBIfam" id="TIGR04052">
    <property type="entry name" value="MbnP_like_WxW"/>
    <property type="match status" value="1"/>
</dbReference>
<dbReference type="InterPro" id="IPR046863">
    <property type="entry name" value="MbnP-like_dom"/>
</dbReference>
<dbReference type="RefSeq" id="WP_095721603.1">
    <property type="nucleotide sequence ID" value="NZ_NTFS01000087.1"/>
</dbReference>
<feature type="domain" description="Copper-binding protein MbnP-like" evidence="1">
    <location>
        <begin position="34"/>
        <end position="272"/>
    </location>
</feature>
<dbReference type="Proteomes" id="UP000218238">
    <property type="component" value="Unassembled WGS sequence"/>
</dbReference>
<dbReference type="EMBL" id="NTFS01000087">
    <property type="protein sequence ID" value="PAX56516.1"/>
    <property type="molecule type" value="Genomic_DNA"/>
</dbReference>
<protein>
    <submittedName>
        <fullName evidence="2">Metallo-mystery pair system four-Cys motif protein</fullName>
    </submittedName>
</protein>
<dbReference type="AlphaFoldDB" id="A0A2A2TK90"/>
<gene>
    <name evidence="2" type="ORF">CK510_10245</name>
</gene>
<dbReference type="OrthoDB" id="64245at2"/>
<evidence type="ECO:0000313" key="2">
    <source>
        <dbReference type="EMBL" id="PAX56516.1"/>
    </source>
</evidence>
<accession>A0A2A2TK90</accession>
<keyword evidence="3" id="KW-1185">Reference proteome</keyword>
<dbReference type="Pfam" id="PF20243">
    <property type="entry name" value="MbnP"/>
    <property type="match status" value="1"/>
</dbReference>
<proteinExistence type="predicted"/>